<protein>
    <submittedName>
        <fullName evidence="1">Uncharacterized protein</fullName>
    </submittedName>
</protein>
<evidence type="ECO:0000313" key="1">
    <source>
        <dbReference type="EMBL" id="CUH38732.1"/>
    </source>
</evidence>
<dbReference type="EMBL" id="CYPR01000094">
    <property type="protein sequence ID" value="CUH38732.1"/>
    <property type="molecule type" value="Genomic_DNA"/>
</dbReference>
<evidence type="ECO:0000313" key="2">
    <source>
        <dbReference type="Proteomes" id="UP000049455"/>
    </source>
</evidence>
<sequence>MHAPQEIWQDQCAATIDILHRFGHTAAFDYLVGEKLLRFTTAAATRPEFAQQLPKFLSEIRGIFPPVGIDADLHRVEDLLLEQVRADSLDDDLPSCASADLAAFRQVADLLRAPALGTA</sequence>
<dbReference type="Proteomes" id="UP000049455">
    <property type="component" value="Unassembled WGS sequence"/>
</dbReference>
<keyword evidence="2" id="KW-1185">Reference proteome</keyword>
<dbReference type="STRING" id="313367.JSE7799_01475"/>
<accession>A0A0M7BBP8</accession>
<proteinExistence type="predicted"/>
<organism evidence="1 2">
    <name type="scientific">Jannaschia seosinensis</name>
    <dbReference type="NCBI Taxonomy" id="313367"/>
    <lineage>
        <taxon>Bacteria</taxon>
        <taxon>Pseudomonadati</taxon>
        <taxon>Pseudomonadota</taxon>
        <taxon>Alphaproteobacteria</taxon>
        <taxon>Rhodobacterales</taxon>
        <taxon>Roseobacteraceae</taxon>
        <taxon>Jannaschia</taxon>
    </lineage>
</organism>
<gene>
    <name evidence="1" type="ORF">JSE7799_01475</name>
</gene>
<reference evidence="1 2" key="1">
    <citation type="submission" date="2015-09" db="EMBL/GenBank/DDBJ databases">
        <authorList>
            <person name="Jackson K.R."/>
            <person name="Lunt B.L."/>
            <person name="Fisher J.N.B."/>
            <person name="Gardner A.V."/>
            <person name="Bailey M.E."/>
            <person name="Deus L.M."/>
            <person name="Earl A.S."/>
            <person name="Gibby P.D."/>
            <person name="Hartmann K.A."/>
            <person name="Liu J.E."/>
            <person name="Manci A.M."/>
            <person name="Nielsen D.A."/>
            <person name="Solomon M.B."/>
            <person name="Breakwell D.P."/>
            <person name="Burnett S.H."/>
            <person name="Grose J.H."/>
        </authorList>
    </citation>
    <scope>NUCLEOTIDE SEQUENCE [LARGE SCALE GENOMIC DNA]</scope>
    <source>
        <strain evidence="1 2">CECT 7799</strain>
    </source>
</reference>
<name>A0A0M7BBP8_9RHOB</name>
<dbReference type="AlphaFoldDB" id="A0A0M7BBP8"/>
<dbReference type="OrthoDB" id="8453366at2"/>